<feature type="region of interest" description="Disordered" evidence="1">
    <location>
        <begin position="1"/>
        <end position="34"/>
    </location>
</feature>
<proteinExistence type="predicted"/>
<protein>
    <submittedName>
        <fullName evidence="3">Unannotated protein</fullName>
    </submittedName>
</protein>
<dbReference type="EMBL" id="CAFBPF010000113">
    <property type="protein sequence ID" value="CAB5015153.1"/>
    <property type="molecule type" value="Genomic_DNA"/>
</dbReference>
<evidence type="ECO:0000313" key="3">
    <source>
        <dbReference type="EMBL" id="CAB5015153.1"/>
    </source>
</evidence>
<evidence type="ECO:0000313" key="2">
    <source>
        <dbReference type="EMBL" id="CAB4807600.1"/>
    </source>
</evidence>
<dbReference type="EMBL" id="CAFAAH010000241">
    <property type="protein sequence ID" value="CAB4807600.1"/>
    <property type="molecule type" value="Genomic_DNA"/>
</dbReference>
<reference evidence="3" key="1">
    <citation type="submission" date="2020-05" db="EMBL/GenBank/DDBJ databases">
        <authorList>
            <person name="Chiriac C."/>
            <person name="Salcher M."/>
            <person name="Ghai R."/>
            <person name="Kavagutti S V."/>
        </authorList>
    </citation>
    <scope>NUCLEOTIDE SEQUENCE</scope>
</reference>
<organism evidence="3">
    <name type="scientific">freshwater metagenome</name>
    <dbReference type="NCBI Taxonomy" id="449393"/>
    <lineage>
        <taxon>unclassified sequences</taxon>
        <taxon>metagenomes</taxon>
        <taxon>ecological metagenomes</taxon>
    </lineage>
</organism>
<dbReference type="AlphaFoldDB" id="A0A6J7QHM1"/>
<name>A0A6J7QHM1_9ZZZZ</name>
<feature type="compositionally biased region" description="Low complexity" evidence="1">
    <location>
        <begin position="16"/>
        <end position="27"/>
    </location>
</feature>
<evidence type="ECO:0000256" key="1">
    <source>
        <dbReference type="SAM" id="MobiDB-lite"/>
    </source>
</evidence>
<gene>
    <name evidence="2" type="ORF">UFOPK2996_01421</name>
    <name evidence="3" type="ORF">UFOPK4071_00934</name>
</gene>
<accession>A0A6J7QHM1</accession>
<sequence length="325" mass="34485">MTDSKKKSTSKKNANKKTTNNQAAPKTSGPSPAAIRARLSALGERAREATVESARLHLAGQGLDNLVQRFRDPSDPEAPVIAIPDTQPLVALLEASALSSWLSANRAGLIAREIELGSEPDFDAILEAVQEGEASYSTAAASVRALAAALLGVTSQNGDNDEINFYEHVAAIALAVASPNGERFGSDQWVLQGSTRAELVTEVAGICCRFLCEYPDDEQSCAAFETPSGSWIALKGDPRGIVVITNDSGHELTLDVGTRAVLDRIGWSEPTLEGDVLVARADFTENPVTSEIAELVASTLFDVYGITDATTLKRSRDLVSSDTLD</sequence>